<evidence type="ECO:0000313" key="4">
    <source>
        <dbReference type="Proteomes" id="UP000266292"/>
    </source>
</evidence>
<name>A0A1X9YMP9_9BACT</name>
<keyword evidence="4" id="KW-1185">Reference proteome</keyword>
<feature type="signal peptide" evidence="1">
    <location>
        <begin position="1"/>
        <end position="20"/>
    </location>
</feature>
<dbReference type="GO" id="GO:0005509">
    <property type="term" value="F:calcium ion binding"/>
    <property type="evidence" value="ECO:0007669"/>
    <property type="project" value="InterPro"/>
</dbReference>
<gene>
    <name evidence="3" type="ORF">CA264_01175</name>
</gene>
<dbReference type="NCBIfam" id="TIGR04131">
    <property type="entry name" value="Bac_Flav_CTERM"/>
    <property type="match status" value="1"/>
</dbReference>
<dbReference type="GO" id="GO:0016020">
    <property type="term" value="C:membrane"/>
    <property type="evidence" value="ECO:0007669"/>
    <property type="project" value="InterPro"/>
</dbReference>
<dbReference type="OrthoDB" id="1490014at2"/>
<evidence type="ECO:0000313" key="3">
    <source>
        <dbReference type="EMBL" id="ARS34163.1"/>
    </source>
</evidence>
<feature type="chain" id="PRO_5011006744" description="Cadherin domain-containing protein" evidence="1">
    <location>
        <begin position="21"/>
        <end position="1062"/>
    </location>
</feature>
<dbReference type="Pfam" id="PF19081">
    <property type="entry name" value="Ig_7"/>
    <property type="match status" value="1"/>
</dbReference>
<evidence type="ECO:0000256" key="1">
    <source>
        <dbReference type="SAM" id="SignalP"/>
    </source>
</evidence>
<organism evidence="3 4">
    <name type="scientific">Pontibacter actiniarum</name>
    <dbReference type="NCBI Taxonomy" id="323450"/>
    <lineage>
        <taxon>Bacteria</taxon>
        <taxon>Pseudomonadati</taxon>
        <taxon>Bacteroidota</taxon>
        <taxon>Cytophagia</taxon>
        <taxon>Cytophagales</taxon>
        <taxon>Hymenobacteraceae</taxon>
        <taxon>Pontibacter</taxon>
    </lineage>
</organism>
<reference evidence="4" key="1">
    <citation type="submission" date="2017-05" db="EMBL/GenBank/DDBJ databases">
        <authorList>
            <person name="Ray J."/>
            <person name="Price M."/>
            <person name="Deutschbauer A."/>
        </authorList>
    </citation>
    <scope>NUCLEOTIDE SEQUENCE [LARGE SCALE GENOMIC DNA]</scope>
    <source>
        <strain evidence="4">DSM 19842</strain>
    </source>
</reference>
<dbReference type="Pfam" id="PF13585">
    <property type="entry name" value="CHU_C"/>
    <property type="match status" value="1"/>
</dbReference>
<sequence>MKTRLLLLALLLLFYFNASATHIVGGEFELQHLSEYNYRLFFNLYFDQLNGSPGAKDGTVRVTIFEKGTNQSVTTVILPLRSEKPMSYTNVGCTTSNLKTTKMVYSEDIYLDPAIYNSPAGYYVAWERCCRNNTINNIAAPESAGTTFYMEFPAVVKEGAPFVNSSPRLSPPPNDYACVGELFYYNFSSTDADGDELVYDLVTPLNGYSSPNNVSPPASSAPYSEIRWLPGYSNASQIQGAPALSIDSETGRLTVTPLNVGLFVFGVRCQEFRNGVKIGEVRRDFQLLVKACHRNETPEVTAVTHGSSTPYQEGQVLRIGPTDSRCIKVYFTDPDKDEPLTLAAKPVNFNNHYFRFEGDTTGIVNTANGQRVLEASLCLDRCFTTNGETYLLDLITSDDGDNGCGLPRQDTLRISMIVEPMSDTPPTLSFSTNKRVIEVAAGETVSFDVTGSDPDEEEVIVSAVGKNFNLNSANITFSPAAGVGTVSAPFSWQIDCEAVKQPSYEIAFTVTTPTCGQNVTRTETIEIRTKQFTIEDNVASGEQTICSGQVPDGLTGSTPTGGPAAYTYSWEVSTTSASSGFTEAPGSSNAQDYSPEALTSTTWFRRRVTSGLCTESISAPVKVTVNKPIRNNAVSGNQTICKNTAPALLKGTAPQGGNGSYTYRWEYSTVSGNSGFRPAEGNNTAQNYQPAALSQTTWFKRIVQSQPCEAVPSQVIQVTVVPTITRNTVSGNQLVCYAQAPAQLTGTTPAGGSGGYTYRWEYSTVSATAGFAPAPGTHTNAAYTAGPLTQNTWFRRVAASGPCEDVSNTVLVTVDPLPAPPTAEGAIICPAETATLQASSPAAGYVLEWYDQPAGGRLLHTGSTYTTPALHTTTSYYVQTVNSNGCATAERIPVSATVMPPTADAGPDQTIIQGKYAELRAKGGTTYTWSPATSLSDPTLPNPVAKPQETITYTVTTTSEYGCVYTDEVTVTVLPRVEPTNAITMNGDQVNDTWHIRNIEHYPDCRVKIFTRWGALIYESQGYKEPWNGTHHGKSLPMAAYYYVIELGVGKEQVAGSITLIK</sequence>
<dbReference type="InterPro" id="IPR044023">
    <property type="entry name" value="Ig_7"/>
</dbReference>
<evidence type="ECO:0000259" key="2">
    <source>
        <dbReference type="PROSITE" id="PS50268"/>
    </source>
</evidence>
<dbReference type="GO" id="GO:0007156">
    <property type="term" value="P:homophilic cell adhesion via plasma membrane adhesion molecules"/>
    <property type="evidence" value="ECO:0007669"/>
    <property type="project" value="InterPro"/>
</dbReference>
<dbReference type="PROSITE" id="PS50268">
    <property type="entry name" value="CADHERIN_2"/>
    <property type="match status" value="1"/>
</dbReference>
<dbReference type="Proteomes" id="UP000266292">
    <property type="component" value="Chromosome"/>
</dbReference>
<dbReference type="AlphaFoldDB" id="A0A1X9YMP9"/>
<dbReference type="STRING" id="709015.GCA_000472485_00236"/>
<keyword evidence="1" id="KW-0732">Signal</keyword>
<dbReference type="RefSeq" id="WP_051364278.1">
    <property type="nucleotide sequence ID" value="NZ_CP021235.1"/>
</dbReference>
<dbReference type="InterPro" id="IPR026341">
    <property type="entry name" value="T9SS_type_B"/>
</dbReference>
<dbReference type="EMBL" id="CP021235">
    <property type="protein sequence ID" value="ARS34163.1"/>
    <property type="molecule type" value="Genomic_DNA"/>
</dbReference>
<accession>A0A1X9YMP9</accession>
<protein>
    <recommendedName>
        <fullName evidence="2">Cadherin domain-containing protein</fullName>
    </recommendedName>
</protein>
<dbReference type="InterPro" id="IPR002126">
    <property type="entry name" value="Cadherin-like_dom"/>
</dbReference>
<dbReference type="KEGG" id="pact:CA264_01175"/>
<proteinExistence type="predicted"/>
<feature type="domain" description="Cadherin" evidence="2">
    <location>
        <begin position="332"/>
        <end position="428"/>
    </location>
</feature>